<name>A0ABV0J7Q0_9CYAN</name>
<dbReference type="Proteomes" id="UP001464891">
    <property type="component" value="Unassembled WGS sequence"/>
</dbReference>
<proteinExistence type="predicted"/>
<accession>A0ABV0J7Q0</accession>
<evidence type="ECO:0000313" key="2">
    <source>
        <dbReference type="Proteomes" id="UP001464891"/>
    </source>
</evidence>
<protein>
    <submittedName>
        <fullName evidence="1">Uncharacterized protein</fullName>
    </submittedName>
</protein>
<dbReference type="RefSeq" id="WP_199299026.1">
    <property type="nucleotide sequence ID" value="NZ_JAMPKM010000006.1"/>
</dbReference>
<comment type="caution">
    <text evidence="1">The sequence shown here is derived from an EMBL/GenBank/DDBJ whole genome shotgun (WGS) entry which is preliminary data.</text>
</comment>
<sequence>MPPEGSSQTTVNPPPRILESRTQYQPCHIRVPDLDARVAAIRVNGKFYSLLKLVKERQQALEIATRLANKGEEAVITATIKGDAIWVLEREAYLDLPAQTDLAPTAQTTGNREGPATAKVLESRNQYRPCHIRVPDLEHRLSAIAVEGQYYSFFKVVKDRAQALEVAARLSRRGDQTVITSSVKGDVVWVLELDAELDFRHL</sequence>
<reference evidence="1 2" key="1">
    <citation type="submission" date="2022-04" db="EMBL/GenBank/DDBJ databases">
        <title>Positive selection, recombination, and allopatry shape intraspecific diversity of widespread and dominant cyanobacteria.</title>
        <authorList>
            <person name="Wei J."/>
            <person name="Shu W."/>
            <person name="Hu C."/>
        </authorList>
    </citation>
    <scope>NUCLEOTIDE SEQUENCE [LARGE SCALE GENOMIC DNA]</scope>
    <source>
        <strain evidence="1 2">GB2-A4</strain>
    </source>
</reference>
<organism evidence="1 2">
    <name type="scientific">Trichocoleus desertorum GB2-A4</name>
    <dbReference type="NCBI Taxonomy" id="2933944"/>
    <lineage>
        <taxon>Bacteria</taxon>
        <taxon>Bacillati</taxon>
        <taxon>Cyanobacteriota</taxon>
        <taxon>Cyanophyceae</taxon>
        <taxon>Leptolyngbyales</taxon>
        <taxon>Trichocoleusaceae</taxon>
        <taxon>Trichocoleus</taxon>
    </lineage>
</organism>
<dbReference type="EMBL" id="JAMPKM010000006">
    <property type="protein sequence ID" value="MEP0817811.1"/>
    <property type="molecule type" value="Genomic_DNA"/>
</dbReference>
<evidence type="ECO:0000313" key="1">
    <source>
        <dbReference type="EMBL" id="MEP0817811.1"/>
    </source>
</evidence>
<gene>
    <name evidence="1" type="ORF">NC998_11975</name>
</gene>
<keyword evidence="2" id="KW-1185">Reference proteome</keyword>